<dbReference type="EMBL" id="LOCM01000030">
    <property type="protein sequence ID" value="PND47270.1"/>
    <property type="molecule type" value="Genomic_DNA"/>
</dbReference>
<dbReference type="InterPro" id="IPR050272">
    <property type="entry name" value="Isochorismatase-like_hydrls"/>
</dbReference>
<dbReference type="OrthoDB" id="9796485at2"/>
<dbReference type="PANTHER" id="PTHR43540:SF7">
    <property type="entry name" value="ISOCHORISMATASE FAMILY PROTEIN YECD"/>
    <property type="match status" value="1"/>
</dbReference>
<protein>
    <submittedName>
        <fullName evidence="4">Isochorismatase</fullName>
    </submittedName>
</protein>
<dbReference type="RefSeq" id="WP_102777971.1">
    <property type="nucleotide sequence ID" value="NZ_CBCSGP010000004.1"/>
</dbReference>
<dbReference type="CDD" id="cd00431">
    <property type="entry name" value="cysteine_hydrolases"/>
    <property type="match status" value="1"/>
</dbReference>
<dbReference type="AlphaFoldDB" id="A0A2N8LAU3"/>
<keyword evidence="2" id="KW-0378">Hydrolase</keyword>
<proteinExistence type="inferred from homology"/>
<dbReference type="Proteomes" id="UP000235963">
    <property type="component" value="Unassembled WGS sequence"/>
</dbReference>
<accession>A0A2N8LAU3</accession>
<feature type="domain" description="Isochorismatase-like" evidence="3">
    <location>
        <begin position="10"/>
        <end position="184"/>
    </location>
</feature>
<sequence>MSHNHFLAKTALLLIDLQLGILEMPTLPYPSEEITQNAKLLIDRFRQEDAFIAFIRVKFQDGKDKLHPSNAMVQLPGDDMNSRFSQFPESFQVTESDYIVDKRGFSGFFGTDLDLQLRRRGIENLVICGISTHAAVDSTARDGYQYAYNQYFITDAMGATTEELHYFPIKNLFPLMGQALTTKDFLQLIEK</sequence>
<dbReference type="InterPro" id="IPR036380">
    <property type="entry name" value="Isochorismatase-like_sf"/>
</dbReference>
<reference evidence="4 5" key="1">
    <citation type="submission" date="2015-12" db="EMBL/GenBank/DDBJ databases">
        <title>Streptococcus penaeicida sp. nov.</title>
        <authorList>
            <person name="Gomez-Gil B."/>
            <person name="Morales-Covarrubias M."/>
        </authorList>
    </citation>
    <scope>NUCLEOTIDE SEQUENCE [LARGE SCALE GENOMIC DNA]</scope>
    <source>
        <strain evidence="4 5">CAIM 1838</strain>
    </source>
</reference>
<dbReference type="Pfam" id="PF00857">
    <property type="entry name" value="Isochorismatase"/>
    <property type="match status" value="1"/>
</dbReference>
<evidence type="ECO:0000256" key="1">
    <source>
        <dbReference type="ARBA" id="ARBA00006336"/>
    </source>
</evidence>
<dbReference type="Gene3D" id="3.40.50.850">
    <property type="entry name" value="Isochorismatase-like"/>
    <property type="match status" value="1"/>
</dbReference>
<gene>
    <name evidence="4" type="ORF">AT575_08385</name>
</gene>
<evidence type="ECO:0000256" key="2">
    <source>
        <dbReference type="ARBA" id="ARBA00022801"/>
    </source>
</evidence>
<comment type="caution">
    <text evidence="4">The sequence shown here is derived from an EMBL/GenBank/DDBJ whole genome shotgun (WGS) entry which is preliminary data.</text>
</comment>
<evidence type="ECO:0000313" key="4">
    <source>
        <dbReference type="EMBL" id="PND47270.1"/>
    </source>
</evidence>
<dbReference type="PANTHER" id="PTHR43540">
    <property type="entry name" value="PEROXYUREIDOACRYLATE/UREIDOACRYLATE AMIDOHYDROLASE-RELATED"/>
    <property type="match status" value="1"/>
</dbReference>
<comment type="similarity">
    <text evidence="1">Belongs to the isochorismatase family.</text>
</comment>
<dbReference type="GO" id="GO:0016787">
    <property type="term" value="F:hydrolase activity"/>
    <property type="evidence" value="ECO:0007669"/>
    <property type="project" value="UniProtKB-KW"/>
</dbReference>
<evidence type="ECO:0000313" key="5">
    <source>
        <dbReference type="Proteomes" id="UP000235963"/>
    </source>
</evidence>
<keyword evidence="5" id="KW-1185">Reference proteome</keyword>
<name>A0A2N8LAU3_9STRE</name>
<dbReference type="InterPro" id="IPR000868">
    <property type="entry name" value="Isochorismatase-like_dom"/>
</dbReference>
<organism evidence="4 5">
    <name type="scientific">Streptococcus penaeicida</name>
    <dbReference type="NCBI Taxonomy" id="1765960"/>
    <lineage>
        <taxon>Bacteria</taxon>
        <taxon>Bacillati</taxon>
        <taxon>Bacillota</taxon>
        <taxon>Bacilli</taxon>
        <taxon>Lactobacillales</taxon>
        <taxon>Streptococcaceae</taxon>
        <taxon>Streptococcus</taxon>
    </lineage>
</organism>
<evidence type="ECO:0000259" key="3">
    <source>
        <dbReference type="Pfam" id="PF00857"/>
    </source>
</evidence>
<dbReference type="SUPFAM" id="SSF52499">
    <property type="entry name" value="Isochorismatase-like hydrolases"/>
    <property type="match status" value="1"/>
</dbReference>